<dbReference type="GO" id="GO:0015628">
    <property type="term" value="P:protein secretion by the type II secretion system"/>
    <property type="evidence" value="ECO:0007669"/>
    <property type="project" value="InterPro"/>
</dbReference>
<evidence type="ECO:0000256" key="4">
    <source>
        <dbReference type="ARBA" id="ARBA00022452"/>
    </source>
</evidence>
<evidence type="ECO:0000313" key="16">
    <source>
        <dbReference type="EMBL" id="AMK78328.1"/>
    </source>
</evidence>
<evidence type="ECO:0000256" key="10">
    <source>
        <dbReference type="RuleBase" id="RU004004"/>
    </source>
</evidence>
<keyword evidence="5" id="KW-0812">Transmembrane</keyword>
<evidence type="ECO:0000313" key="17">
    <source>
        <dbReference type="Proteomes" id="UP000030512"/>
    </source>
</evidence>
<dbReference type="Pfam" id="PF00263">
    <property type="entry name" value="Secretin"/>
    <property type="match status" value="1"/>
</dbReference>
<dbReference type="InterPro" id="IPR001775">
    <property type="entry name" value="GspD/PilQ"/>
</dbReference>
<dbReference type="Pfam" id="PF03958">
    <property type="entry name" value="Secretin_N"/>
    <property type="match status" value="3"/>
</dbReference>
<evidence type="ECO:0000256" key="8">
    <source>
        <dbReference type="ARBA" id="ARBA00023136"/>
    </source>
</evidence>
<name>A0A126T8G0_9GAMM</name>
<dbReference type="PANTHER" id="PTHR30332:SF24">
    <property type="entry name" value="SECRETIN GSPD-RELATED"/>
    <property type="match status" value="1"/>
</dbReference>
<dbReference type="RefSeq" id="WP_036276603.1">
    <property type="nucleotide sequence ID" value="NZ_CP014476.1"/>
</dbReference>
<evidence type="ECO:0000256" key="2">
    <source>
        <dbReference type="ARBA" id="ARBA00006980"/>
    </source>
</evidence>
<keyword evidence="8" id="KW-0472">Membrane</keyword>
<dbReference type="Pfam" id="PF21305">
    <property type="entry name" value="type_II_gspD_N0"/>
    <property type="match status" value="1"/>
</dbReference>
<dbReference type="InterPro" id="IPR004846">
    <property type="entry name" value="T2SS/T3SS_dom"/>
</dbReference>
<dbReference type="InterPro" id="IPR004845">
    <property type="entry name" value="T2SS_GspD_CS"/>
</dbReference>
<feature type="domain" description="Type II/III secretion system secretin-like" evidence="13">
    <location>
        <begin position="410"/>
        <end position="573"/>
    </location>
</feature>
<dbReference type="InterPro" id="IPR013356">
    <property type="entry name" value="T2SS_GspD"/>
</dbReference>
<dbReference type="PRINTS" id="PR00811">
    <property type="entry name" value="BCTERIALGSPD"/>
</dbReference>
<organism evidence="16 17">
    <name type="scientific">Methylomonas denitrificans</name>
    <dbReference type="NCBI Taxonomy" id="1538553"/>
    <lineage>
        <taxon>Bacteria</taxon>
        <taxon>Pseudomonadati</taxon>
        <taxon>Pseudomonadota</taxon>
        <taxon>Gammaproteobacteria</taxon>
        <taxon>Methylococcales</taxon>
        <taxon>Methylococcaceae</taxon>
        <taxon>Methylomonas</taxon>
    </lineage>
</organism>
<keyword evidence="3 10" id="KW-0813">Transport</keyword>
<evidence type="ECO:0000256" key="6">
    <source>
        <dbReference type="ARBA" id="ARBA00022729"/>
    </source>
</evidence>
<dbReference type="PROSITE" id="PS00875">
    <property type="entry name" value="T2SP_D"/>
    <property type="match status" value="1"/>
</dbReference>
<protein>
    <submittedName>
        <fullName evidence="16">Type II secretion system protein GspD</fullName>
    </submittedName>
</protein>
<feature type="region of interest" description="Disordered" evidence="11">
    <location>
        <begin position="607"/>
        <end position="635"/>
    </location>
</feature>
<proteinExistence type="inferred from homology"/>
<feature type="domain" description="NolW-like" evidence="14">
    <location>
        <begin position="123"/>
        <end position="182"/>
    </location>
</feature>
<dbReference type="EMBL" id="CP014476">
    <property type="protein sequence ID" value="AMK78328.1"/>
    <property type="molecule type" value="Genomic_DNA"/>
</dbReference>
<evidence type="ECO:0000256" key="5">
    <source>
        <dbReference type="ARBA" id="ARBA00022692"/>
    </source>
</evidence>
<evidence type="ECO:0000256" key="9">
    <source>
        <dbReference type="ARBA" id="ARBA00023237"/>
    </source>
</evidence>
<evidence type="ECO:0000256" key="3">
    <source>
        <dbReference type="ARBA" id="ARBA00022448"/>
    </source>
</evidence>
<dbReference type="InterPro" id="IPR038591">
    <property type="entry name" value="NolW-like_sf"/>
</dbReference>
<dbReference type="KEGG" id="mdn:JT25_017850"/>
<keyword evidence="6 12" id="KW-0732">Signal</keyword>
<dbReference type="STRING" id="1538553.JT25_017850"/>
<dbReference type="InterPro" id="IPR049371">
    <property type="entry name" value="GspD-like_N0"/>
</dbReference>
<feature type="domain" description="NolW-like" evidence="14">
    <location>
        <begin position="260"/>
        <end position="337"/>
    </location>
</feature>
<dbReference type="GO" id="GO:0009279">
    <property type="term" value="C:cell outer membrane"/>
    <property type="evidence" value="ECO:0007669"/>
    <property type="project" value="UniProtKB-SubCell"/>
</dbReference>
<evidence type="ECO:0000259" key="14">
    <source>
        <dbReference type="Pfam" id="PF03958"/>
    </source>
</evidence>
<feature type="domain" description="NolW-like" evidence="14">
    <location>
        <begin position="187"/>
        <end position="254"/>
    </location>
</feature>
<dbReference type="OrthoDB" id="9775455at2"/>
<dbReference type="Proteomes" id="UP000030512">
    <property type="component" value="Chromosome"/>
</dbReference>
<evidence type="ECO:0000256" key="7">
    <source>
        <dbReference type="ARBA" id="ARBA00022927"/>
    </source>
</evidence>
<dbReference type="NCBIfam" id="TIGR02517">
    <property type="entry name" value="type_II_gspD"/>
    <property type="match status" value="1"/>
</dbReference>
<keyword evidence="17" id="KW-1185">Reference proteome</keyword>
<feature type="chain" id="PRO_5007797827" evidence="12">
    <location>
        <begin position="21"/>
        <end position="635"/>
    </location>
</feature>
<dbReference type="Gene3D" id="3.30.1370.120">
    <property type="match status" value="3"/>
</dbReference>
<dbReference type="GO" id="GO:0015627">
    <property type="term" value="C:type II protein secretion system complex"/>
    <property type="evidence" value="ECO:0007669"/>
    <property type="project" value="InterPro"/>
</dbReference>
<dbReference type="InterPro" id="IPR050810">
    <property type="entry name" value="Bact_Secretion_Sys_Channel"/>
</dbReference>
<dbReference type="AlphaFoldDB" id="A0A126T8G0"/>
<comment type="subcellular location">
    <subcellularLocation>
        <location evidence="1 10">Cell outer membrane</location>
    </subcellularLocation>
</comment>
<feature type="signal peptide" evidence="12">
    <location>
        <begin position="1"/>
        <end position="20"/>
    </location>
</feature>
<keyword evidence="9" id="KW-0998">Cell outer membrane</keyword>
<keyword evidence="7" id="KW-0653">Protein transport</keyword>
<reference evidence="16 17" key="1">
    <citation type="journal article" date="2015" name="Environ. Microbiol.">
        <title>Methane oxidation coupled to nitrate reduction under hypoxia by the Gammaproteobacterium Methylomonas denitrificans, sp. nov. type strain FJG1.</title>
        <authorList>
            <person name="Kits K.D."/>
            <person name="Klotz M.G."/>
            <person name="Stein L.Y."/>
        </authorList>
    </citation>
    <scope>NUCLEOTIDE SEQUENCE [LARGE SCALE GENOMIC DNA]</scope>
    <source>
        <strain evidence="16 17">FJG1</strain>
    </source>
</reference>
<evidence type="ECO:0000256" key="12">
    <source>
        <dbReference type="SAM" id="SignalP"/>
    </source>
</evidence>
<accession>A0A126T8G0</accession>
<evidence type="ECO:0000259" key="15">
    <source>
        <dbReference type="Pfam" id="PF21305"/>
    </source>
</evidence>
<gene>
    <name evidence="16" type="ORF">JT25_017850</name>
</gene>
<evidence type="ECO:0000256" key="11">
    <source>
        <dbReference type="SAM" id="MobiDB-lite"/>
    </source>
</evidence>
<keyword evidence="4" id="KW-1134">Transmembrane beta strand</keyword>
<sequence length="635" mass="68919">MKTRLLIGLLLAFFCPMVLAEKDEFSLNLKDVDIRALIETVADVTGKNFIIDPRITGNISVVTSTPMKSAQVYDVFLSILKVHGYSAIPNGNVVKIIPNVTAKQDGEESELRGNPQNGDEQLTRVLQVHHVDATQLVQTLLPLMPQYAFIGAVPESNTVILSDTAANVKRLAAMIKQIDKSDLQNIEIINLRHANAADLILPLNTLITSNNAGKTTVVPPPMVADERSNSIILGGDPEMRLQMRALIANLDTPIEKAGNTEVIYMRYAVAKELVETLTGVGSLKDEKADQAKTKASTSKDFDIRADEAANALIITAPHDLMLTLKSVVRQLDVRRAQVHIEAIIAEVSYDKSQNIGVEWQTKDDGSVFAASRKGEGNSLNLSQFITSAGKGLSIGYLAGSELKALLTAFANDTDVNVLSTPSLVTMDNEEASMIVGRNIPLTTGQYTPSVGGSLSTPFQTIQREDIGIKLKVLPQINEGNAVKLKVAQEVSSVVQGTTGADLQTNKRKIETSVLVDDGKVLVLGGLIEDDITETVDKVPLLGDIPYLGYLFQTNSTTITKKNLMVFLRPQIIRDAGKSSGLTHDKYNYIRDKQQEFNEDGVLLMPEQKQPLLDNLPDDNSAAQDNRGEAGGNGTR</sequence>
<evidence type="ECO:0000256" key="1">
    <source>
        <dbReference type="ARBA" id="ARBA00004442"/>
    </source>
</evidence>
<dbReference type="InterPro" id="IPR005644">
    <property type="entry name" value="NolW-like"/>
</dbReference>
<comment type="similarity">
    <text evidence="2">Belongs to the bacterial secretin family. GSP D subfamily.</text>
</comment>
<dbReference type="PANTHER" id="PTHR30332">
    <property type="entry name" value="PROBABLE GENERAL SECRETION PATHWAY PROTEIN D"/>
    <property type="match status" value="1"/>
</dbReference>
<feature type="domain" description="GspD-like N0" evidence="15">
    <location>
        <begin position="27"/>
        <end position="96"/>
    </location>
</feature>
<evidence type="ECO:0000259" key="13">
    <source>
        <dbReference type="Pfam" id="PF00263"/>
    </source>
</evidence>